<proteinExistence type="predicted"/>
<evidence type="ECO:0000313" key="3">
    <source>
        <dbReference type="EMBL" id="VYS65088.1"/>
    </source>
</evidence>
<dbReference type="KEGG" id="ath:AT4G36515"/>
<dbReference type="EMBL" id="CACSHJ010000095">
    <property type="protein sequence ID" value="CAA0397693.1"/>
    <property type="molecule type" value="Genomic_DNA"/>
</dbReference>
<protein>
    <submittedName>
        <fullName evidence="3">Uncharacterized protein</fullName>
    </submittedName>
</protein>
<name>A0A654FW17_ARATH</name>
<dbReference type="Proteomes" id="UP000434276">
    <property type="component" value="Unassembled WGS sequence"/>
</dbReference>
<dbReference type="GeneID" id="2745736"/>
<sequence>MMIRGGGSAFAKYCRRGMSSSRELPSENHQMEANRGFASYVFKGAVFYTSYAMSM</sequence>
<evidence type="ECO:0000313" key="1">
    <source>
        <dbReference type="Araport" id="AT4G36515"/>
    </source>
</evidence>
<dbReference type="AlphaFoldDB" id="A0A654FW17"/>
<gene>
    <name evidence="1" type="ordered locus">At4g36515</name>
    <name evidence="3" type="ORF">AN1_LOCUS20497</name>
    <name evidence="2" type="ORF">C24_LOCUS20392</name>
</gene>
<dbReference type="ExpressionAtlas" id="A0A654FW17">
    <property type="expression patterns" value="baseline and differential"/>
</dbReference>
<dbReference type="EMBL" id="CACRSJ010000109">
    <property type="protein sequence ID" value="VYS65088.1"/>
    <property type="molecule type" value="Genomic_DNA"/>
</dbReference>
<dbReference type="Proteomes" id="UP000426265">
    <property type="component" value="Unassembled WGS sequence"/>
</dbReference>
<dbReference type="Araport" id="AT4G36515"/>
<evidence type="ECO:0000313" key="5">
    <source>
        <dbReference type="Proteomes" id="UP000434276"/>
    </source>
</evidence>
<dbReference type="OrthoDB" id="10397196at2759"/>
<accession>A0A654FW17</accession>
<reference evidence="3 4" key="1">
    <citation type="submission" date="2019-11" db="EMBL/GenBank/DDBJ databases">
        <authorList>
            <person name="Jiao W.-B."/>
            <person name="Schneeberger K."/>
        </authorList>
    </citation>
    <scope>NUCLEOTIDE SEQUENCE [LARGE SCALE GENOMIC DNA]</scope>
    <source>
        <strain evidence="4">cv. An-1</strain>
        <strain evidence="5">cv. C24</strain>
    </source>
</reference>
<organism evidence="3 4">
    <name type="scientific">Arabidopsis thaliana</name>
    <name type="common">Mouse-ear cress</name>
    <dbReference type="NCBI Taxonomy" id="3702"/>
    <lineage>
        <taxon>Eukaryota</taxon>
        <taxon>Viridiplantae</taxon>
        <taxon>Streptophyta</taxon>
        <taxon>Embryophyta</taxon>
        <taxon>Tracheophyta</taxon>
        <taxon>Spermatophyta</taxon>
        <taxon>Magnoliopsida</taxon>
        <taxon>eudicotyledons</taxon>
        <taxon>Gunneridae</taxon>
        <taxon>Pentapetalae</taxon>
        <taxon>rosids</taxon>
        <taxon>malvids</taxon>
        <taxon>Brassicales</taxon>
        <taxon>Brassicaceae</taxon>
        <taxon>Camelineae</taxon>
        <taxon>Arabidopsis</taxon>
    </lineage>
</organism>
<dbReference type="RefSeq" id="NP_974693.1">
    <property type="nucleotide sequence ID" value="NM_202964.2"/>
</dbReference>
<evidence type="ECO:0000313" key="4">
    <source>
        <dbReference type="Proteomes" id="UP000426265"/>
    </source>
</evidence>
<evidence type="ECO:0000313" key="2">
    <source>
        <dbReference type="EMBL" id="CAA0397693.1"/>
    </source>
</evidence>